<organism evidence="1 2">
    <name type="scientific">Ridgeia piscesae</name>
    <name type="common">Tubeworm</name>
    <dbReference type="NCBI Taxonomy" id="27915"/>
    <lineage>
        <taxon>Eukaryota</taxon>
        <taxon>Metazoa</taxon>
        <taxon>Spiralia</taxon>
        <taxon>Lophotrochozoa</taxon>
        <taxon>Annelida</taxon>
        <taxon>Polychaeta</taxon>
        <taxon>Sedentaria</taxon>
        <taxon>Canalipalpata</taxon>
        <taxon>Sabellida</taxon>
        <taxon>Siboglinidae</taxon>
        <taxon>Ridgeia</taxon>
    </lineage>
</organism>
<sequence>MMMAMIQINKDTDCINTLMKLEIVVYMTTHHYTQDNGLPFVADCRLRRVHTIPIMRPTIIPTTSIPTSKPTPVLAATTIMPELLDSVSTNMIFIQNKYCLMQCQVFFLRQYVCYLYIKQLSSQWIVCFKICVGNKTSSFLCCIGVPMMRHLVLSALSFNLLFVIQRETSWKQSLSWCKERQVSGVAKEM</sequence>
<name>A0AAD9NZM9_RIDPI</name>
<protein>
    <submittedName>
        <fullName evidence="1">Uncharacterized protein</fullName>
    </submittedName>
</protein>
<keyword evidence="2" id="KW-1185">Reference proteome</keyword>
<dbReference type="AlphaFoldDB" id="A0AAD9NZM9"/>
<gene>
    <name evidence="1" type="ORF">NP493_237g03072</name>
</gene>
<proteinExistence type="predicted"/>
<evidence type="ECO:0000313" key="1">
    <source>
        <dbReference type="EMBL" id="KAK2185431.1"/>
    </source>
</evidence>
<accession>A0AAD9NZM9</accession>
<dbReference type="EMBL" id="JAODUO010000237">
    <property type="protein sequence ID" value="KAK2185431.1"/>
    <property type="molecule type" value="Genomic_DNA"/>
</dbReference>
<comment type="caution">
    <text evidence="1">The sequence shown here is derived from an EMBL/GenBank/DDBJ whole genome shotgun (WGS) entry which is preliminary data.</text>
</comment>
<reference evidence="1" key="1">
    <citation type="journal article" date="2023" name="Mol. Biol. Evol.">
        <title>Third-Generation Sequencing Reveals the Adaptive Role of the Epigenome in Three Deep-Sea Polychaetes.</title>
        <authorList>
            <person name="Perez M."/>
            <person name="Aroh O."/>
            <person name="Sun Y."/>
            <person name="Lan Y."/>
            <person name="Juniper S.K."/>
            <person name="Young C.R."/>
            <person name="Angers B."/>
            <person name="Qian P.Y."/>
        </authorList>
    </citation>
    <scope>NUCLEOTIDE SEQUENCE</scope>
    <source>
        <strain evidence="1">R07B-5</strain>
    </source>
</reference>
<dbReference type="Proteomes" id="UP001209878">
    <property type="component" value="Unassembled WGS sequence"/>
</dbReference>
<evidence type="ECO:0000313" key="2">
    <source>
        <dbReference type="Proteomes" id="UP001209878"/>
    </source>
</evidence>